<dbReference type="AlphaFoldDB" id="A0AAE1APV5"/>
<feature type="compositionally biased region" description="Basic and acidic residues" evidence="1">
    <location>
        <begin position="45"/>
        <end position="58"/>
    </location>
</feature>
<evidence type="ECO:0000256" key="1">
    <source>
        <dbReference type="SAM" id="MobiDB-lite"/>
    </source>
</evidence>
<reference evidence="2" key="1">
    <citation type="journal article" date="2023" name="G3 (Bethesda)">
        <title>A reference genome for the long-term kleptoplast-retaining sea slug Elysia crispata morphotype clarki.</title>
        <authorList>
            <person name="Eastman K.E."/>
            <person name="Pendleton A.L."/>
            <person name="Shaikh M.A."/>
            <person name="Suttiyut T."/>
            <person name="Ogas R."/>
            <person name="Tomko P."/>
            <person name="Gavelis G."/>
            <person name="Widhalm J.R."/>
            <person name="Wisecaver J.H."/>
        </authorList>
    </citation>
    <scope>NUCLEOTIDE SEQUENCE</scope>
    <source>
        <strain evidence="2">ECLA1</strain>
    </source>
</reference>
<sequence>MSRPAANVRDEPQRPQNARVPAQRPAHQMDQRESKRKNASTLTRSHRDVGTNTRKRDQGQAYSSGYGRTWSGHSESTTSRGGEGNTKLPKSEESLRGLIPPSHGGTNRERPPTTNSDNDRRGLCLSIKLSENRAAQNFTAKRSRRMTLRQAQMCKLLQERGIHVILAQEVLLGSGKSYSLPGYEMHHCTCMEGKKKCRGIATFIRRRLKARVENIKAATGTDAQKIALWWDGKRFDLVNWYQPPSDKRVSLDIGESVHRYK</sequence>
<dbReference type="Proteomes" id="UP001283361">
    <property type="component" value="Unassembled WGS sequence"/>
</dbReference>
<gene>
    <name evidence="2" type="ORF">RRG08_010507</name>
</gene>
<dbReference type="InterPro" id="IPR036691">
    <property type="entry name" value="Endo/exonu/phosph_ase_sf"/>
</dbReference>
<evidence type="ECO:0000313" key="3">
    <source>
        <dbReference type="Proteomes" id="UP001283361"/>
    </source>
</evidence>
<accession>A0AAE1APV5</accession>
<dbReference type="SUPFAM" id="SSF56219">
    <property type="entry name" value="DNase I-like"/>
    <property type="match status" value="1"/>
</dbReference>
<proteinExistence type="predicted"/>
<dbReference type="Gene3D" id="3.60.10.10">
    <property type="entry name" value="Endonuclease/exonuclease/phosphatase"/>
    <property type="match status" value="1"/>
</dbReference>
<feature type="region of interest" description="Disordered" evidence="1">
    <location>
        <begin position="1"/>
        <end position="121"/>
    </location>
</feature>
<name>A0AAE1APV5_9GAST</name>
<organism evidence="2 3">
    <name type="scientific">Elysia crispata</name>
    <name type="common">lettuce slug</name>
    <dbReference type="NCBI Taxonomy" id="231223"/>
    <lineage>
        <taxon>Eukaryota</taxon>
        <taxon>Metazoa</taxon>
        <taxon>Spiralia</taxon>
        <taxon>Lophotrochozoa</taxon>
        <taxon>Mollusca</taxon>
        <taxon>Gastropoda</taxon>
        <taxon>Heterobranchia</taxon>
        <taxon>Euthyneura</taxon>
        <taxon>Panpulmonata</taxon>
        <taxon>Sacoglossa</taxon>
        <taxon>Placobranchoidea</taxon>
        <taxon>Plakobranchidae</taxon>
        <taxon>Elysia</taxon>
    </lineage>
</organism>
<keyword evidence="3" id="KW-1185">Reference proteome</keyword>
<feature type="compositionally biased region" description="Polar residues" evidence="1">
    <location>
        <begin position="71"/>
        <end position="80"/>
    </location>
</feature>
<dbReference type="EMBL" id="JAWDGP010001486">
    <property type="protein sequence ID" value="KAK3791106.1"/>
    <property type="molecule type" value="Genomic_DNA"/>
</dbReference>
<comment type="caution">
    <text evidence="2">The sequence shown here is derived from an EMBL/GenBank/DDBJ whole genome shotgun (WGS) entry which is preliminary data.</text>
</comment>
<evidence type="ECO:0000313" key="2">
    <source>
        <dbReference type="EMBL" id="KAK3791106.1"/>
    </source>
</evidence>
<feature type="compositionally biased region" description="Basic and acidic residues" evidence="1">
    <location>
        <begin position="106"/>
        <end position="121"/>
    </location>
</feature>
<protein>
    <submittedName>
        <fullName evidence="2">Uncharacterized protein</fullName>
    </submittedName>
</protein>